<keyword evidence="2" id="KW-1185">Reference proteome</keyword>
<reference evidence="1" key="1">
    <citation type="submission" date="2017-04" db="EMBL/GenBank/DDBJ databases">
        <authorList>
            <person name="Varghese N."/>
            <person name="Submissions S."/>
        </authorList>
    </citation>
    <scope>NUCLEOTIDE SEQUENCE</scope>
    <source>
        <strain evidence="1">WTE2008</strain>
    </source>
</reference>
<gene>
    <name evidence="1" type="ORF">SAMN06297397_1044</name>
</gene>
<sequence>MKTKDMTLIAVMAALICVAGPLTIPVGPIPLSLATFAVYLAGSVLGRKKGTIAVGLYLLIGIIGVPVFSGFSGGFQKLAGVTGGYLIGYLPCAYLSGVGAEKRDNTGWWFHVLMMTAGTVVLYAIGTIVFMQHTGNALGAALSLCVIPFLPGDAIKVAATALITQTLRKAVFAKNS</sequence>
<comment type="caution">
    <text evidence="1">The sequence shown here is derived from an EMBL/GenBank/DDBJ whole genome shotgun (WGS) entry which is preliminary data.</text>
</comment>
<dbReference type="EMBL" id="FWXZ01000002">
    <property type="protein sequence ID" value="SMC49189.1"/>
    <property type="molecule type" value="Genomic_DNA"/>
</dbReference>
<evidence type="ECO:0000313" key="1">
    <source>
        <dbReference type="EMBL" id="SMC49189.1"/>
    </source>
</evidence>
<accession>A0AC61PJN7</accession>
<proteinExistence type="predicted"/>
<organism evidence="1 2">
    <name type="scientific">Aristaeella lactis</name>
    <dbReference type="NCBI Taxonomy" id="3046383"/>
    <lineage>
        <taxon>Bacteria</taxon>
        <taxon>Bacillati</taxon>
        <taxon>Bacillota</taxon>
        <taxon>Clostridia</taxon>
        <taxon>Eubacteriales</taxon>
        <taxon>Aristaeellaceae</taxon>
        <taxon>Aristaeella</taxon>
    </lineage>
</organism>
<name>A0AC61PJN7_9FIRM</name>
<dbReference type="Proteomes" id="UP000192328">
    <property type="component" value="Unassembled WGS sequence"/>
</dbReference>
<protein>
    <submittedName>
        <fullName evidence="1">Biotin transport system substrate-specific component</fullName>
    </submittedName>
</protein>
<evidence type="ECO:0000313" key="2">
    <source>
        <dbReference type="Proteomes" id="UP000192328"/>
    </source>
</evidence>